<dbReference type="OrthoDB" id="440724at2759"/>
<sequence length="134" mass="14422">ASGEEVTPENLKQWLDRPVRYLWGFPNREPVVAIEVFPPVSAQLQLSFVGVHNLVVSCVANVPKGGEDGRGYPDPPEGLDLASLCYVKTPDALTMDGHVMSDISLTGFGWVAVSFAALNAKAAGRPMQRSKVTI</sequence>
<organism evidence="1 2">
    <name type="scientific">Symbiodinium pilosum</name>
    <name type="common">Dinoflagellate</name>
    <dbReference type="NCBI Taxonomy" id="2952"/>
    <lineage>
        <taxon>Eukaryota</taxon>
        <taxon>Sar</taxon>
        <taxon>Alveolata</taxon>
        <taxon>Dinophyceae</taxon>
        <taxon>Suessiales</taxon>
        <taxon>Symbiodiniaceae</taxon>
        <taxon>Symbiodinium</taxon>
    </lineage>
</organism>
<dbReference type="Proteomes" id="UP000649617">
    <property type="component" value="Unassembled WGS sequence"/>
</dbReference>
<feature type="non-terminal residue" evidence="1">
    <location>
        <position position="134"/>
    </location>
</feature>
<accession>A0A812L5K5</accession>
<gene>
    <name evidence="1" type="ORF">SPIL2461_LOCUS3841</name>
</gene>
<name>A0A812L5K5_SYMPI</name>
<comment type="caution">
    <text evidence="1">The sequence shown here is derived from an EMBL/GenBank/DDBJ whole genome shotgun (WGS) entry which is preliminary data.</text>
</comment>
<dbReference type="EMBL" id="CAJNIZ010004808">
    <property type="protein sequence ID" value="CAE7236203.1"/>
    <property type="molecule type" value="Genomic_DNA"/>
</dbReference>
<protein>
    <submittedName>
        <fullName evidence="1">Uncharacterized protein</fullName>
    </submittedName>
</protein>
<evidence type="ECO:0000313" key="1">
    <source>
        <dbReference type="EMBL" id="CAE7236203.1"/>
    </source>
</evidence>
<proteinExistence type="predicted"/>
<keyword evidence="2" id="KW-1185">Reference proteome</keyword>
<reference evidence="1" key="1">
    <citation type="submission" date="2021-02" db="EMBL/GenBank/DDBJ databases">
        <authorList>
            <person name="Dougan E. K."/>
            <person name="Rhodes N."/>
            <person name="Thang M."/>
            <person name="Chan C."/>
        </authorList>
    </citation>
    <scope>NUCLEOTIDE SEQUENCE</scope>
</reference>
<dbReference type="AlphaFoldDB" id="A0A812L5K5"/>
<evidence type="ECO:0000313" key="2">
    <source>
        <dbReference type="Proteomes" id="UP000649617"/>
    </source>
</evidence>
<feature type="non-terminal residue" evidence="1">
    <location>
        <position position="1"/>
    </location>
</feature>